<comment type="caution">
    <text evidence="1">The sequence shown here is derived from an EMBL/GenBank/DDBJ whole genome shotgun (WGS) entry which is preliminary data.</text>
</comment>
<keyword evidence="2" id="KW-1185">Reference proteome</keyword>
<evidence type="ECO:0000313" key="2">
    <source>
        <dbReference type="Proteomes" id="UP000490939"/>
    </source>
</evidence>
<name>A0A8H3V4X0_VENIN</name>
<dbReference type="AlphaFoldDB" id="A0A8H3V4X0"/>
<dbReference type="Proteomes" id="UP000490939">
    <property type="component" value="Unassembled WGS sequence"/>
</dbReference>
<reference evidence="1 2" key="1">
    <citation type="submission" date="2019-07" db="EMBL/GenBank/DDBJ databases">
        <title>Venturia inaequalis Genome Resource.</title>
        <authorList>
            <person name="Lichtner F.J."/>
        </authorList>
    </citation>
    <scope>NUCLEOTIDE SEQUENCE [LARGE SCALE GENOMIC DNA]</scope>
    <source>
        <strain evidence="1 2">DMI_063113</strain>
    </source>
</reference>
<protein>
    <submittedName>
        <fullName evidence="1">Uncharacterized protein</fullName>
    </submittedName>
</protein>
<organism evidence="1 2">
    <name type="scientific">Venturia inaequalis</name>
    <name type="common">Apple scab fungus</name>
    <dbReference type="NCBI Taxonomy" id="5025"/>
    <lineage>
        <taxon>Eukaryota</taxon>
        <taxon>Fungi</taxon>
        <taxon>Dikarya</taxon>
        <taxon>Ascomycota</taxon>
        <taxon>Pezizomycotina</taxon>
        <taxon>Dothideomycetes</taxon>
        <taxon>Pleosporomycetidae</taxon>
        <taxon>Venturiales</taxon>
        <taxon>Venturiaceae</taxon>
        <taxon>Venturia</taxon>
    </lineage>
</organism>
<accession>A0A8H3V4X0</accession>
<proteinExistence type="predicted"/>
<sequence length="259" mass="29437">MPVRESGYTLGTENAQKYQRVPGGFPFQTPRYVLAGDAAAVDTSYQVFFHAIFHLFWNCYVDTESMLFWLGDPKKRRYGLSAGKKRRDRIQSRIEGKSNSLKRYLCSTVNDDYKKERLQVLKESNWTEARRAQERRKKNFSALLVKLIPSTLHDLVGVNMAVKLPEATASRSVVEIIETARHIRAAEAIANGQILLHEEPSDADEVPMTTQLLTPVARMMPFVPISGNKRKANIAKLPILEGEPFAKKRNEIVDLCEKD</sequence>
<dbReference type="EMBL" id="WNWR01000368">
    <property type="protein sequence ID" value="KAE9981223.1"/>
    <property type="molecule type" value="Genomic_DNA"/>
</dbReference>
<gene>
    <name evidence="1" type="ORF">EG327_006291</name>
</gene>
<evidence type="ECO:0000313" key="1">
    <source>
        <dbReference type="EMBL" id="KAE9981223.1"/>
    </source>
</evidence>